<evidence type="ECO:0000313" key="3">
    <source>
        <dbReference type="EMBL" id="EEF62359.1"/>
    </source>
</evidence>
<protein>
    <submittedName>
        <fullName evidence="3">NusG antitermination factor</fullName>
    </submittedName>
</protein>
<dbReference type="Proteomes" id="UP000003688">
    <property type="component" value="Unassembled WGS sequence"/>
</dbReference>
<comment type="caution">
    <text evidence="3">The sequence shown here is derived from an EMBL/GenBank/DDBJ whole genome shotgun (WGS) entry which is preliminary data.</text>
</comment>
<evidence type="ECO:0000313" key="4">
    <source>
        <dbReference type="Proteomes" id="UP000003688"/>
    </source>
</evidence>
<dbReference type="SMART" id="SM00738">
    <property type="entry name" value="NGN"/>
    <property type="match status" value="1"/>
</dbReference>
<dbReference type="InterPro" id="IPR036735">
    <property type="entry name" value="NGN_dom_sf"/>
</dbReference>
<dbReference type="Gene3D" id="3.30.70.940">
    <property type="entry name" value="NusG, N-terminal domain"/>
    <property type="match status" value="1"/>
</dbReference>
<keyword evidence="1" id="KW-0804">Transcription</keyword>
<keyword evidence="4" id="KW-1185">Reference proteome</keyword>
<feature type="domain" description="NusG-like N-terminal" evidence="2">
    <location>
        <begin position="5"/>
        <end position="104"/>
    </location>
</feature>
<sequence>MPMNSPAWYCARTKPKHEHIAAANLLRHANVEVFNPRLRVEKATRRGVIRVSEPLFPCYIFVRCVIEEKLNDIRYANGISTIVHFANRIPHISDSVVVELQEHFKEMREAIVDQRLSVGP</sequence>
<organism evidence="3 4">
    <name type="scientific">Pedosphaera parvula (strain Ellin514)</name>
    <dbReference type="NCBI Taxonomy" id="320771"/>
    <lineage>
        <taxon>Bacteria</taxon>
        <taxon>Pseudomonadati</taxon>
        <taxon>Verrucomicrobiota</taxon>
        <taxon>Pedosphaerae</taxon>
        <taxon>Pedosphaerales</taxon>
        <taxon>Pedosphaeraceae</taxon>
        <taxon>Pedosphaera</taxon>
    </lineage>
</organism>
<reference evidence="3 4" key="1">
    <citation type="journal article" date="2011" name="J. Bacteriol.">
        <title>Genome sequence of 'Pedosphaera parvula' Ellin514, an aerobic Verrucomicrobial isolate from pasture soil.</title>
        <authorList>
            <person name="Kant R."/>
            <person name="van Passel M.W."/>
            <person name="Sangwan P."/>
            <person name="Palva A."/>
            <person name="Lucas S."/>
            <person name="Copeland A."/>
            <person name="Lapidus A."/>
            <person name="Glavina Del Rio T."/>
            <person name="Dalin E."/>
            <person name="Tice H."/>
            <person name="Bruce D."/>
            <person name="Goodwin L."/>
            <person name="Pitluck S."/>
            <person name="Chertkov O."/>
            <person name="Larimer F.W."/>
            <person name="Land M.L."/>
            <person name="Hauser L."/>
            <person name="Brettin T.S."/>
            <person name="Detter J.C."/>
            <person name="Han S."/>
            <person name="de Vos W.M."/>
            <person name="Janssen P.H."/>
            <person name="Smidt H."/>
        </authorList>
    </citation>
    <scope>NUCLEOTIDE SEQUENCE [LARGE SCALE GENOMIC DNA]</scope>
    <source>
        <strain evidence="3 4">Ellin514</strain>
    </source>
</reference>
<accession>B9XD13</accession>
<proteinExistence type="predicted"/>
<dbReference type="GO" id="GO:0006354">
    <property type="term" value="P:DNA-templated transcription elongation"/>
    <property type="evidence" value="ECO:0007669"/>
    <property type="project" value="InterPro"/>
</dbReference>
<name>B9XD13_PEDPL</name>
<dbReference type="AlphaFoldDB" id="B9XD13"/>
<evidence type="ECO:0000256" key="1">
    <source>
        <dbReference type="ARBA" id="ARBA00023163"/>
    </source>
</evidence>
<dbReference type="Pfam" id="PF02357">
    <property type="entry name" value="NusG"/>
    <property type="match status" value="1"/>
</dbReference>
<dbReference type="EMBL" id="ABOX02000005">
    <property type="protein sequence ID" value="EEF62359.1"/>
    <property type="molecule type" value="Genomic_DNA"/>
</dbReference>
<gene>
    <name evidence="3" type="ORF">Cflav_PD4994</name>
</gene>
<dbReference type="InterPro" id="IPR006645">
    <property type="entry name" value="NGN-like_dom"/>
</dbReference>
<dbReference type="CDD" id="cd09892">
    <property type="entry name" value="NGN_SP_RfaH"/>
    <property type="match status" value="1"/>
</dbReference>
<evidence type="ECO:0000259" key="2">
    <source>
        <dbReference type="SMART" id="SM00738"/>
    </source>
</evidence>
<dbReference type="STRING" id="320771.Cflav_PD4994"/>
<dbReference type="SUPFAM" id="SSF82679">
    <property type="entry name" value="N-utilization substance G protein NusG, N-terminal domain"/>
    <property type="match status" value="1"/>
</dbReference>